<dbReference type="FunFam" id="3.20.20.140:FF:000017">
    <property type="entry name" value="Adenosine deaminase 2"/>
    <property type="match status" value="1"/>
</dbReference>
<dbReference type="OrthoDB" id="7202371at2759"/>
<dbReference type="Ensembl" id="ENSCMIT00000025363.1">
    <property type="protein sequence ID" value="ENSCMIP00000024951.1"/>
    <property type="gene ID" value="ENSCMIG00000010998.1"/>
</dbReference>
<dbReference type="OMA" id="SMKQCIE"/>
<keyword evidence="8" id="KW-0378">Hydrolase</keyword>
<comment type="catalytic activity">
    <reaction evidence="9">
        <text>adenosine + H2O + H(+) = inosine + NH4(+)</text>
        <dbReference type="Rhea" id="RHEA:24408"/>
        <dbReference type="ChEBI" id="CHEBI:15377"/>
        <dbReference type="ChEBI" id="CHEBI:15378"/>
        <dbReference type="ChEBI" id="CHEBI:16335"/>
        <dbReference type="ChEBI" id="CHEBI:17596"/>
        <dbReference type="ChEBI" id="CHEBI:28938"/>
        <dbReference type="EC" id="3.5.4.4"/>
    </reaction>
</comment>
<comment type="similarity">
    <text evidence="3">Belongs to the metallo-dependent hydrolases superfamily. Adenosine and AMP deaminases family. ADGF subfamily.</text>
</comment>
<feature type="domain" description="Adenosine/AMP deaminase N-terminal" evidence="12">
    <location>
        <begin position="27"/>
        <end position="96"/>
    </location>
</feature>
<dbReference type="Pfam" id="PF08451">
    <property type="entry name" value="A_deaminase_N"/>
    <property type="match status" value="1"/>
</dbReference>
<reference evidence="15" key="2">
    <citation type="journal article" date="2007" name="PLoS Biol.">
        <title>Survey sequencing and comparative analysis of the elephant shark (Callorhinchus milii) genome.</title>
        <authorList>
            <person name="Venkatesh B."/>
            <person name="Kirkness E.F."/>
            <person name="Loh Y.H."/>
            <person name="Halpern A.L."/>
            <person name="Lee A.P."/>
            <person name="Johnson J."/>
            <person name="Dandona N."/>
            <person name="Viswanathan L.D."/>
            <person name="Tay A."/>
            <person name="Venter J.C."/>
            <person name="Strausberg R.L."/>
            <person name="Brenner S."/>
        </authorList>
    </citation>
    <scope>NUCLEOTIDE SEQUENCE [LARGE SCALE GENOMIC DNA]</scope>
</reference>
<keyword evidence="6" id="KW-0479">Metal-binding</keyword>
<dbReference type="InterPro" id="IPR006330">
    <property type="entry name" value="Ado/ade_deaminase"/>
</dbReference>
<comment type="subcellular location">
    <subcellularLocation>
        <location evidence="2">Secreted</location>
    </subcellularLocation>
</comment>
<dbReference type="STRING" id="7868.ENSCMIP00000024951"/>
<dbReference type="EMBL" id="JW863168">
    <property type="protein sequence ID" value="AFO95685.1"/>
    <property type="molecule type" value="mRNA"/>
</dbReference>
<dbReference type="PANTHER" id="PTHR11409">
    <property type="entry name" value="ADENOSINE DEAMINASE"/>
    <property type="match status" value="1"/>
</dbReference>
<keyword evidence="15" id="KW-1185">Reference proteome</keyword>
<evidence type="ECO:0000256" key="6">
    <source>
        <dbReference type="ARBA" id="ARBA00022723"/>
    </source>
</evidence>
<dbReference type="GeneTree" id="ENSGT00950000183113"/>
<dbReference type="Gene3D" id="3.20.20.140">
    <property type="entry name" value="Metal-dependent hydrolases"/>
    <property type="match status" value="1"/>
</dbReference>
<evidence type="ECO:0000313" key="15">
    <source>
        <dbReference type="Proteomes" id="UP000314986"/>
    </source>
</evidence>
<evidence type="ECO:0000256" key="9">
    <source>
        <dbReference type="ARBA" id="ARBA00047764"/>
    </source>
</evidence>
<name>V9KD01_CALMI</name>
<dbReference type="GO" id="GO:0046103">
    <property type="term" value="P:inosine biosynthetic process"/>
    <property type="evidence" value="ECO:0007669"/>
    <property type="project" value="TreeGrafter"/>
</dbReference>
<dbReference type="Proteomes" id="UP000314986">
    <property type="component" value="Unassembled WGS sequence"/>
</dbReference>
<dbReference type="RefSeq" id="XP_007892796.1">
    <property type="nucleotide sequence ID" value="XM_007894605.2"/>
</dbReference>
<dbReference type="InterPro" id="IPR013659">
    <property type="entry name" value="A_deaminase_N"/>
</dbReference>
<evidence type="ECO:0000259" key="12">
    <source>
        <dbReference type="Pfam" id="PF08451"/>
    </source>
</evidence>
<dbReference type="CTD" id="373884"/>
<evidence type="ECO:0000256" key="2">
    <source>
        <dbReference type="ARBA" id="ARBA00004613"/>
    </source>
</evidence>
<feature type="domain" description="Adenosine deaminase" evidence="11">
    <location>
        <begin position="197"/>
        <end position="486"/>
    </location>
</feature>
<dbReference type="KEGG" id="cmk:103179367"/>
<dbReference type="InterPro" id="IPR006331">
    <property type="entry name" value="ADGF"/>
</dbReference>
<dbReference type="GO" id="GO:0004000">
    <property type="term" value="F:adenosine deaminase activity"/>
    <property type="evidence" value="ECO:0007669"/>
    <property type="project" value="InterPro"/>
</dbReference>
<keyword evidence="5" id="KW-0964">Secreted</keyword>
<evidence type="ECO:0000313" key="13">
    <source>
        <dbReference type="EMBL" id="AFO95685.1"/>
    </source>
</evidence>
<accession>V9KD01</accession>
<reference evidence="15" key="1">
    <citation type="journal article" date="2006" name="Science">
        <title>Ancient noncoding elements conserved in the human genome.</title>
        <authorList>
            <person name="Venkatesh B."/>
            <person name="Kirkness E.F."/>
            <person name="Loh Y.H."/>
            <person name="Halpern A.L."/>
            <person name="Lee A.P."/>
            <person name="Johnson J."/>
            <person name="Dandona N."/>
            <person name="Viswanathan L.D."/>
            <person name="Tay A."/>
            <person name="Venter J.C."/>
            <person name="Strausberg R.L."/>
            <person name="Brenner S."/>
        </authorList>
    </citation>
    <scope>NUCLEOTIDE SEQUENCE [LARGE SCALE GENOMIC DNA]</scope>
</reference>
<evidence type="ECO:0000259" key="11">
    <source>
        <dbReference type="Pfam" id="PF00962"/>
    </source>
</evidence>
<feature type="signal peptide" evidence="10">
    <location>
        <begin position="1"/>
        <end position="21"/>
    </location>
</feature>
<reference evidence="13 15" key="3">
    <citation type="journal article" date="2014" name="Nature">
        <title>Elephant shark genome provides unique insights into gnathostome evolution.</title>
        <authorList>
            <consortium name="International Elephant Shark Genome Sequencing Consortium"/>
            <person name="Venkatesh B."/>
            <person name="Lee A.P."/>
            <person name="Ravi V."/>
            <person name="Maurya A.K."/>
            <person name="Lian M.M."/>
            <person name="Swann J.B."/>
            <person name="Ohta Y."/>
            <person name="Flajnik M.F."/>
            <person name="Sutoh Y."/>
            <person name="Kasahara M."/>
            <person name="Hoon S."/>
            <person name="Gangu V."/>
            <person name="Roy S.W."/>
            <person name="Irimia M."/>
            <person name="Korzh V."/>
            <person name="Kondrychyn I."/>
            <person name="Lim Z.W."/>
            <person name="Tay B.H."/>
            <person name="Tohari S."/>
            <person name="Kong K.W."/>
            <person name="Ho S."/>
            <person name="Lorente-Galdos B."/>
            <person name="Quilez J."/>
            <person name="Marques-Bonet T."/>
            <person name="Raney B.J."/>
            <person name="Ingham P.W."/>
            <person name="Tay A."/>
            <person name="Hillier L.W."/>
            <person name="Minx P."/>
            <person name="Boehm T."/>
            <person name="Wilson R.K."/>
            <person name="Brenner S."/>
            <person name="Warren W.C."/>
        </authorList>
    </citation>
    <scope>NUCLEOTIDE SEQUENCE</scope>
    <source>
        <tissue evidence="13">Gills</tissue>
    </source>
</reference>
<dbReference type="InterPro" id="IPR032466">
    <property type="entry name" value="Metal_Hydrolase"/>
</dbReference>
<proteinExistence type="evidence at transcript level"/>
<evidence type="ECO:0000256" key="10">
    <source>
        <dbReference type="SAM" id="SignalP"/>
    </source>
</evidence>
<evidence type="ECO:0000256" key="4">
    <source>
        <dbReference type="ARBA" id="ARBA00012784"/>
    </source>
</evidence>
<sequence>MVMGKAAAGIAFFCLFGVCDTFPTPAERDELMRLEQFKITGGNLVSSVKELQVNDILKKIKGEEIDRGTASGRFPPSVHFFSAKELIDESAVFNVIRKMPKGAALHLHDYALLSVEWLVKNGTYLPHCYVCFTAEQGVRFHFFSKGPGERLPECSEWVLLETYRKQLHNVTEFDNSLLQNFTLVTENPEKAYPTQAVIWKKFEEIFMVAASLISYAPVFKAYFYQALQEFYDDNVQYIELRSLLIPVYELDGTLHDKEWSIVSYREVARRFRRDNPDFMGAKVIFSPHRKWNVSKVRTEMYAAMELYEKYPETLAGFDLVGREDAGHPLWYFKDVLLIPAEKKVKMPFFFHAGETDWEGMSTDENILDALILNTSRIGHGYGIIKHPIAKNISRELDVPLEICPISNQVLLLLTDLRNHPAAVLMAESHPLVISSDDPAIFGARGLSYDFYEAFMGIGGSKADLMTLKQFALNSIKYSAMSPAMKEETTRIWQKKWDKFLDEVLHMLKRDEL</sequence>
<dbReference type="InterPro" id="IPR001365">
    <property type="entry name" value="A_deaminase_dom"/>
</dbReference>
<dbReference type="GeneID" id="103179367"/>
<dbReference type="GO" id="GO:0006154">
    <property type="term" value="P:adenosine catabolic process"/>
    <property type="evidence" value="ECO:0007669"/>
    <property type="project" value="InterPro"/>
</dbReference>
<dbReference type="Pfam" id="PF00962">
    <property type="entry name" value="A_deaminase"/>
    <property type="match status" value="1"/>
</dbReference>
<dbReference type="CDD" id="cd01321">
    <property type="entry name" value="ADGF"/>
    <property type="match status" value="1"/>
</dbReference>
<dbReference type="EC" id="3.5.4.4" evidence="4"/>
<dbReference type="GO" id="GO:0046872">
    <property type="term" value="F:metal ion binding"/>
    <property type="evidence" value="ECO:0007669"/>
    <property type="project" value="UniProtKB-KW"/>
</dbReference>
<keyword evidence="7 10" id="KW-0732">Signal</keyword>
<evidence type="ECO:0000256" key="5">
    <source>
        <dbReference type="ARBA" id="ARBA00022525"/>
    </source>
</evidence>
<dbReference type="AlphaFoldDB" id="V9KD01"/>
<evidence type="ECO:0000256" key="8">
    <source>
        <dbReference type="ARBA" id="ARBA00022801"/>
    </source>
</evidence>
<dbReference type="PANTHER" id="PTHR11409:SF39">
    <property type="entry name" value="ADENOSINE DEAMINASE 2"/>
    <property type="match status" value="1"/>
</dbReference>
<dbReference type="GO" id="GO:0005615">
    <property type="term" value="C:extracellular space"/>
    <property type="evidence" value="ECO:0007669"/>
    <property type="project" value="InterPro"/>
</dbReference>
<organism evidence="13">
    <name type="scientific">Callorhinchus milii</name>
    <name type="common">Ghost shark</name>
    <dbReference type="NCBI Taxonomy" id="7868"/>
    <lineage>
        <taxon>Eukaryota</taxon>
        <taxon>Metazoa</taxon>
        <taxon>Chordata</taxon>
        <taxon>Craniata</taxon>
        <taxon>Vertebrata</taxon>
        <taxon>Chondrichthyes</taxon>
        <taxon>Holocephali</taxon>
        <taxon>Chimaeriformes</taxon>
        <taxon>Callorhinchidae</taxon>
        <taxon>Callorhinchus</taxon>
    </lineage>
</organism>
<gene>
    <name evidence="14" type="primary">ada2a</name>
</gene>
<reference evidence="14" key="4">
    <citation type="submission" date="2025-05" db="UniProtKB">
        <authorList>
            <consortium name="Ensembl"/>
        </authorList>
    </citation>
    <scope>IDENTIFICATION</scope>
</reference>
<dbReference type="SUPFAM" id="SSF51556">
    <property type="entry name" value="Metallo-dependent hydrolases"/>
    <property type="match status" value="1"/>
</dbReference>
<evidence type="ECO:0000256" key="1">
    <source>
        <dbReference type="ARBA" id="ARBA00001947"/>
    </source>
</evidence>
<evidence type="ECO:0000256" key="7">
    <source>
        <dbReference type="ARBA" id="ARBA00022729"/>
    </source>
</evidence>
<protein>
    <recommendedName>
        <fullName evidence="4">adenosine deaminase</fullName>
        <ecNumber evidence="4">3.5.4.4</ecNumber>
    </recommendedName>
</protein>
<evidence type="ECO:0000313" key="14">
    <source>
        <dbReference type="Ensembl" id="ENSCMIP00000024951.1"/>
    </source>
</evidence>
<feature type="chain" id="PRO_5044739486" description="adenosine deaminase" evidence="10">
    <location>
        <begin position="22"/>
        <end position="512"/>
    </location>
</feature>
<comment type="cofactor">
    <cofactor evidence="1">
        <name>Zn(2+)</name>
        <dbReference type="ChEBI" id="CHEBI:29105"/>
    </cofactor>
</comment>
<evidence type="ECO:0000256" key="3">
    <source>
        <dbReference type="ARBA" id="ARBA00006083"/>
    </source>
</evidence>
<dbReference type="NCBIfam" id="TIGR01431">
    <property type="entry name" value="adm_rel"/>
    <property type="match status" value="1"/>
</dbReference>